<dbReference type="PANTHER" id="PTHR37512">
    <property type="entry name" value="TRIFUNCTIONAL NAD BIOSYNTHESIS/REGULATOR PROTEIN NADR"/>
    <property type="match status" value="1"/>
</dbReference>
<dbReference type="EMBL" id="FNUG01000001">
    <property type="protein sequence ID" value="SEE51914.1"/>
    <property type="molecule type" value="Genomic_DNA"/>
</dbReference>
<dbReference type="InterPro" id="IPR038727">
    <property type="entry name" value="NadR/Ttd14_AAA_dom"/>
</dbReference>
<name>A0A1H5JHK8_9FLAO</name>
<dbReference type="InterPro" id="IPR052735">
    <property type="entry name" value="NAD_biosynth-regulator"/>
</dbReference>
<evidence type="ECO:0000313" key="2">
    <source>
        <dbReference type="EMBL" id="SEE51914.1"/>
    </source>
</evidence>
<dbReference type="GO" id="GO:0016779">
    <property type="term" value="F:nucleotidyltransferase activity"/>
    <property type="evidence" value="ECO:0007669"/>
    <property type="project" value="UniProtKB-KW"/>
</dbReference>
<sequence length="192" mass="22481">MERKLEQESCDCLRVVLYGPESTGKTTLARMLAAHFNTEWVPEFSRDYLQEKWDEQQEICSMEDILPIAQGQMAIENEKAREANKVLFCDTNLLETAVYSAAYFDGFCEPALLKHALNAHYDLYFLTYIDVPWVEDDLRDRPHQRDLMFAKFKEPLDNYNKPYHILKGNLQERFAMAVKMIEELIKSKEVGI</sequence>
<keyword evidence="2" id="KW-0548">Nucleotidyltransferase</keyword>
<gene>
    <name evidence="2" type="ORF">SAMN04488034_101736</name>
</gene>
<dbReference type="Proteomes" id="UP000199448">
    <property type="component" value="Unassembled WGS sequence"/>
</dbReference>
<organism evidence="2 3">
    <name type="scientific">Salinimicrobium catena</name>
    <dbReference type="NCBI Taxonomy" id="390640"/>
    <lineage>
        <taxon>Bacteria</taxon>
        <taxon>Pseudomonadati</taxon>
        <taxon>Bacteroidota</taxon>
        <taxon>Flavobacteriia</taxon>
        <taxon>Flavobacteriales</taxon>
        <taxon>Flavobacteriaceae</taxon>
        <taxon>Salinimicrobium</taxon>
    </lineage>
</organism>
<dbReference type="PANTHER" id="PTHR37512:SF1">
    <property type="entry name" value="NADR_TTD14 AAA DOMAIN-CONTAINING PROTEIN"/>
    <property type="match status" value="1"/>
</dbReference>
<dbReference type="SUPFAM" id="SSF52540">
    <property type="entry name" value="P-loop containing nucleoside triphosphate hydrolases"/>
    <property type="match status" value="1"/>
</dbReference>
<evidence type="ECO:0000313" key="3">
    <source>
        <dbReference type="Proteomes" id="UP000199448"/>
    </source>
</evidence>
<keyword evidence="2" id="KW-0808">Transferase</keyword>
<dbReference type="OrthoDB" id="9151999at2"/>
<dbReference type="InterPro" id="IPR027417">
    <property type="entry name" value="P-loop_NTPase"/>
</dbReference>
<evidence type="ECO:0000259" key="1">
    <source>
        <dbReference type="Pfam" id="PF13521"/>
    </source>
</evidence>
<dbReference type="Gene3D" id="3.40.50.300">
    <property type="entry name" value="P-loop containing nucleotide triphosphate hydrolases"/>
    <property type="match status" value="1"/>
</dbReference>
<keyword evidence="3" id="KW-1185">Reference proteome</keyword>
<dbReference type="RefSeq" id="WP_093111803.1">
    <property type="nucleotide sequence ID" value="NZ_FNGG01000001.1"/>
</dbReference>
<reference evidence="2 3" key="1">
    <citation type="submission" date="2016-10" db="EMBL/GenBank/DDBJ databases">
        <authorList>
            <person name="de Groot N.N."/>
        </authorList>
    </citation>
    <scope>NUCLEOTIDE SEQUENCE [LARGE SCALE GENOMIC DNA]</scope>
    <source>
        <strain evidence="2 3">DSM 23553</strain>
    </source>
</reference>
<accession>A0A1H5JHK8</accession>
<protein>
    <submittedName>
        <fullName evidence="2">Nicotinamide-nucleotide adenylyltransferase, NadR type</fullName>
    </submittedName>
</protein>
<dbReference type="Pfam" id="PF13521">
    <property type="entry name" value="AAA_28"/>
    <property type="match status" value="1"/>
</dbReference>
<dbReference type="AlphaFoldDB" id="A0A1H5JHK8"/>
<proteinExistence type="predicted"/>
<dbReference type="STRING" id="390640.SAMN04488034_101736"/>
<feature type="domain" description="NadR/Ttd14 AAA" evidence="1">
    <location>
        <begin position="14"/>
        <end position="173"/>
    </location>
</feature>